<protein>
    <recommendedName>
        <fullName evidence="5">Pectin acetylesterase</fullName>
        <ecNumber evidence="5">3.1.1.-</ecNumber>
    </recommendedName>
</protein>
<feature type="signal peptide" evidence="5">
    <location>
        <begin position="1"/>
        <end position="20"/>
    </location>
</feature>
<proteinExistence type="inferred from homology"/>
<organism evidence="6">
    <name type="scientific">Spirodela intermedia</name>
    <name type="common">Intermediate duckweed</name>
    <dbReference type="NCBI Taxonomy" id="51605"/>
    <lineage>
        <taxon>Eukaryota</taxon>
        <taxon>Viridiplantae</taxon>
        <taxon>Streptophyta</taxon>
        <taxon>Embryophyta</taxon>
        <taxon>Tracheophyta</taxon>
        <taxon>Spermatophyta</taxon>
        <taxon>Magnoliopsida</taxon>
        <taxon>Liliopsida</taxon>
        <taxon>Araceae</taxon>
        <taxon>Lemnoideae</taxon>
        <taxon>Spirodela</taxon>
    </lineage>
</organism>
<keyword evidence="7" id="KW-1185">Reference proteome</keyword>
<evidence type="ECO:0000313" key="6">
    <source>
        <dbReference type="EMBL" id="CAA2627322.1"/>
    </source>
</evidence>
<keyword evidence="5" id="KW-0378">Hydrolase</keyword>
<accession>A0A7I8JAV4</accession>
<dbReference type="GO" id="GO:0071555">
    <property type="term" value="P:cell wall organization"/>
    <property type="evidence" value="ECO:0007669"/>
    <property type="project" value="UniProtKB-KW"/>
</dbReference>
<reference evidence="6 7" key="1">
    <citation type="submission" date="2019-12" db="EMBL/GenBank/DDBJ databases">
        <authorList>
            <person name="Scholz U."/>
            <person name="Mascher M."/>
            <person name="Fiebig A."/>
        </authorList>
    </citation>
    <scope>NUCLEOTIDE SEQUENCE</scope>
</reference>
<name>A0A7I8JAV4_SPIIN</name>
<dbReference type="Proteomes" id="UP001189122">
    <property type="component" value="Unassembled WGS sequence"/>
</dbReference>
<dbReference type="PANTHER" id="PTHR21562">
    <property type="entry name" value="NOTUM-RELATED"/>
    <property type="match status" value="1"/>
</dbReference>
<keyword evidence="4 5" id="KW-0134">Cell wall</keyword>
<dbReference type="EC" id="3.1.1.-" evidence="5"/>
<evidence type="ECO:0000256" key="2">
    <source>
        <dbReference type="ARBA" id="ARBA00004191"/>
    </source>
</evidence>
<keyword evidence="5" id="KW-0964">Secreted</keyword>
<sequence length="450" mass="49949">MWSRNSFAASLLVFVLAVSAFPWIVSSQQRKQTTNNRRNIPLRSMVGMTLVPGAATREAVCLDGSSPAYHLDRGSGGGAANWLLQFEGGGWCNSVASCLARSTTRRGSTRYMNKLEVFSGILSSDESENPDFYNWNRVKIRYCDGASFGGDSVYRNGTTVLHFRGQRIWEAIIADLLPKDWALLSGCSAGGLATFLHCDEFERLLPESATVKCLSDAGFFLDATDVTGSNTMRTFFNGVVALQGVQRNLNTRCTRAHSDPHISYPDSMFPHIRSASSPICIAIHSDAFFILNSAYDVYQFNHIFVPPSADPNEHWTRCKLDTTACTSDQISVLQGYRHQMLAALSASSSRDMRRGSFIDSCFAHCQSELQVAWFTPYSPRIHNKTIAGAVGDWYFDRGDTSSIDVPYPCDQTCHKPQAIIAYTQQSHIMLIFTFLDDHCVCVIGWPQELA</sequence>
<comment type="subcellular location">
    <subcellularLocation>
        <location evidence="2 5">Secreted</location>
        <location evidence="2 5">Cell wall</location>
    </subcellularLocation>
</comment>
<keyword evidence="5" id="KW-0961">Cell wall biogenesis/degradation</keyword>
<evidence type="ECO:0000313" key="7">
    <source>
        <dbReference type="Proteomes" id="UP001189122"/>
    </source>
</evidence>
<evidence type="ECO:0000256" key="5">
    <source>
        <dbReference type="RuleBase" id="RU363114"/>
    </source>
</evidence>
<keyword evidence="5" id="KW-0732">Signal</keyword>
<dbReference type="PANTHER" id="PTHR21562:SF69">
    <property type="entry name" value="PECTIN ACETYLESTERASE 9"/>
    <property type="match status" value="1"/>
</dbReference>
<comment type="function">
    <text evidence="1 5">Hydrolyzes acetyl esters in homogalacturonan regions of pectin. In type I primary cell wall, galacturonic acid residues of pectin can be acetylated at the O-2 and O-3 positions. Decreasing the degree of acetylation of pectin gels in vitro alters their physical properties.</text>
</comment>
<dbReference type="InterPro" id="IPR004963">
    <property type="entry name" value="PAE/NOTUM"/>
</dbReference>
<gene>
    <name evidence="6" type="ORF">SI7747_10012975</name>
</gene>
<evidence type="ECO:0000256" key="3">
    <source>
        <dbReference type="ARBA" id="ARBA00005784"/>
    </source>
</evidence>
<dbReference type="Pfam" id="PF03283">
    <property type="entry name" value="PAE"/>
    <property type="match status" value="1"/>
</dbReference>
<dbReference type="AlphaFoldDB" id="A0A7I8JAV4"/>
<dbReference type="GO" id="GO:0016787">
    <property type="term" value="F:hydrolase activity"/>
    <property type="evidence" value="ECO:0007669"/>
    <property type="project" value="UniProtKB-KW"/>
</dbReference>
<evidence type="ECO:0000256" key="4">
    <source>
        <dbReference type="ARBA" id="ARBA00022512"/>
    </source>
</evidence>
<feature type="chain" id="PRO_5029931016" description="Pectin acetylesterase" evidence="5">
    <location>
        <begin position="21"/>
        <end position="450"/>
    </location>
</feature>
<comment type="similarity">
    <text evidence="3 5">Belongs to the pectinacetylesterase family.</text>
</comment>
<evidence type="ECO:0000256" key="1">
    <source>
        <dbReference type="ARBA" id="ARBA00003534"/>
    </source>
</evidence>
<dbReference type="EMBL" id="CACRZD030000010">
    <property type="protein sequence ID" value="CAA6666582.1"/>
    <property type="molecule type" value="Genomic_DNA"/>
</dbReference>
<dbReference type="EMBL" id="LR743597">
    <property type="protein sequence ID" value="CAA2627322.1"/>
    <property type="molecule type" value="Genomic_DNA"/>
</dbReference>